<keyword evidence="10" id="KW-1185">Reference proteome</keyword>
<dbReference type="HOGENOM" id="CLU_035990_6_2_3"/>
<dbReference type="GO" id="GO:0008233">
    <property type="term" value="F:peptidase activity"/>
    <property type="evidence" value="ECO:0007669"/>
    <property type="project" value="UniProtKB-KW"/>
</dbReference>
<reference evidence="9 10" key="1">
    <citation type="journal article" date="2013" name="PLoS ONE">
        <title>Cultivation and Complete Genome Sequencing of Gloeobacter kilaueensis sp. nov., from a Lava Cave in Kilauea Caldera, Hawai'i.</title>
        <authorList>
            <person name="Saw J.H."/>
            <person name="Schatz M."/>
            <person name="Brown M.V."/>
            <person name="Kunkel D.D."/>
            <person name="Foster J.S."/>
            <person name="Shick H."/>
            <person name="Christensen S."/>
            <person name="Hou S."/>
            <person name="Wan X."/>
            <person name="Donachie S.P."/>
        </authorList>
    </citation>
    <scope>NUCLEOTIDE SEQUENCE [LARGE SCALE GENOMIC DNA]</scope>
    <source>
        <strain evidence="10">JS</strain>
    </source>
</reference>
<dbReference type="Gene3D" id="3.90.1680.10">
    <property type="entry name" value="SOS response associated peptidase-like"/>
    <property type="match status" value="1"/>
</dbReference>
<evidence type="ECO:0000256" key="8">
    <source>
        <dbReference type="RuleBase" id="RU364100"/>
    </source>
</evidence>
<evidence type="ECO:0000256" key="4">
    <source>
        <dbReference type="ARBA" id="ARBA00022801"/>
    </source>
</evidence>
<sequence length="221" mass="24668">MCGRFALYSSAEELAEAFALSELPPVAARYNIAPTQPVVAIRSDASGERRAVFLRWGLIPAWAKDPTIGNRLINARAETIAEKPAFRSAFKYRRCLIPASGFYEWQRTGNKKQPFYIHPHGDRPFAFAGLWEHWQEPGGSELETCTILTTAANQQTKAIHDRMPVILESQSYELWLDTSVQKPQVLLPLLVPYSAGQIEIYPVSTAVNNPANDGPLCLQRA</sequence>
<dbReference type="EMBL" id="CP003587">
    <property type="protein sequence ID" value="AGY60231.1"/>
    <property type="molecule type" value="Genomic_DNA"/>
</dbReference>
<keyword evidence="5" id="KW-0190">Covalent protein-DNA linkage</keyword>
<protein>
    <recommendedName>
        <fullName evidence="8">Abasic site processing protein</fullName>
        <ecNumber evidence="8">3.4.-.-</ecNumber>
    </recommendedName>
</protein>
<keyword evidence="3" id="KW-0227">DNA damage</keyword>
<keyword evidence="2 8" id="KW-0645">Protease</keyword>
<dbReference type="eggNOG" id="COG2135">
    <property type="taxonomic scope" value="Bacteria"/>
</dbReference>
<dbReference type="PANTHER" id="PTHR13604:SF0">
    <property type="entry name" value="ABASIC SITE PROCESSING PROTEIN HMCES"/>
    <property type="match status" value="1"/>
</dbReference>
<dbReference type="SUPFAM" id="SSF143081">
    <property type="entry name" value="BB1717-like"/>
    <property type="match status" value="1"/>
</dbReference>
<dbReference type="OrthoDB" id="9782620at2"/>
<dbReference type="Proteomes" id="UP000017396">
    <property type="component" value="Chromosome"/>
</dbReference>
<dbReference type="KEGG" id="glj:GKIL_3985"/>
<evidence type="ECO:0000256" key="1">
    <source>
        <dbReference type="ARBA" id="ARBA00008136"/>
    </source>
</evidence>
<keyword evidence="6" id="KW-0238">DNA-binding</keyword>
<evidence type="ECO:0000313" key="10">
    <source>
        <dbReference type="Proteomes" id="UP000017396"/>
    </source>
</evidence>
<gene>
    <name evidence="9" type="ORF">GKIL_3985</name>
</gene>
<dbReference type="GO" id="GO:0106300">
    <property type="term" value="P:protein-DNA covalent cross-linking repair"/>
    <property type="evidence" value="ECO:0007669"/>
    <property type="project" value="InterPro"/>
</dbReference>
<dbReference type="EC" id="3.4.-.-" evidence="8"/>
<evidence type="ECO:0000256" key="3">
    <source>
        <dbReference type="ARBA" id="ARBA00022763"/>
    </source>
</evidence>
<keyword evidence="4 8" id="KW-0378">Hydrolase</keyword>
<dbReference type="GO" id="GO:0003697">
    <property type="term" value="F:single-stranded DNA binding"/>
    <property type="evidence" value="ECO:0007669"/>
    <property type="project" value="InterPro"/>
</dbReference>
<keyword evidence="7" id="KW-0456">Lyase</keyword>
<evidence type="ECO:0000256" key="2">
    <source>
        <dbReference type="ARBA" id="ARBA00022670"/>
    </source>
</evidence>
<dbReference type="InterPro" id="IPR036590">
    <property type="entry name" value="SRAP-like"/>
</dbReference>
<comment type="similarity">
    <text evidence="1 8">Belongs to the SOS response-associated peptidase family.</text>
</comment>
<dbReference type="PANTHER" id="PTHR13604">
    <property type="entry name" value="DC12-RELATED"/>
    <property type="match status" value="1"/>
</dbReference>
<evidence type="ECO:0000256" key="5">
    <source>
        <dbReference type="ARBA" id="ARBA00023124"/>
    </source>
</evidence>
<dbReference type="GO" id="GO:0016829">
    <property type="term" value="F:lyase activity"/>
    <property type="evidence" value="ECO:0007669"/>
    <property type="project" value="UniProtKB-KW"/>
</dbReference>
<dbReference type="InterPro" id="IPR003738">
    <property type="entry name" value="SRAP"/>
</dbReference>
<organism evidence="9 10">
    <name type="scientific">Gloeobacter kilaueensis (strain ATCC BAA-2537 / CCAP 1431/1 / ULC 316 / JS1)</name>
    <dbReference type="NCBI Taxonomy" id="1183438"/>
    <lineage>
        <taxon>Bacteria</taxon>
        <taxon>Bacillati</taxon>
        <taxon>Cyanobacteriota</taxon>
        <taxon>Cyanophyceae</taxon>
        <taxon>Gloeobacterales</taxon>
        <taxon>Gloeobacteraceae</taxon>
        <taxon>Gloeobacter</taxon>
    </lineage>
</organism>
<evidence type="ECO:0000313" key="9">
    <source>
        <dbReference type="EMBL" id="AGY60231.1"/>
    </source>
</evidence>
<dbReference type="Pfam" id="PF02586">
    <property type="entry name" value="SRAP"/>
    <property type="match status" value="1"/>
</dbReference>
<evidence type="ECO:0000256" key="6">
    <source>
        <dbReference type="ARBA" id="ARBA00023125"/>
    </source>
</evidence>
<accession>U5QMT3</accession>
<evidence type="ECO:0000256" key="7">
    <source>
        <dbReference type="ARBA" id="ARBA00023239"/>
    </source>
</evidence>
<proteinExistence type="inferred from homology"/>
<dbReference type="AlphaFoldDB" id="U5QMT3"/>
<dbReference type="RefSeq" id="WP_023175566.1">
    <property type="nucleotide sequence ID" value="NC_022600.1"/>
</dbReference>
<dbReference type="GO" id="GO:0006508">
    <property type="term" value="P:proteolysis"/>
    <property type="evidence" value="ECO:0007669"/>
    <property type="project" value="UniProtKB-KW"/>
</dbReference>
<dbReference type="STRING" id="1183438.GKIL_3985"/>
<name>U5QMT3_GLOK1</name>